<protein>
    <recommendedName>
        <fullName evidence="3">Protein YibB</fullName>
    </recommendedName>
</protein>
<evidence type="ECO:0008006" key="3">
    <source>
        <dbReference type="Google" id="ProtNLM"/>
    </source>
</evidence>
<reference evidence="1 2" key="1">
    <citation type="journal article" date="2012" name="J. Bacteriol.">
        <title>Complete Genome Sequence of Providencia stuartii Clinical Isolate MRSN 2154.</title>
        <authorList>
            <person name="Clifford R.J."/>
            <person name="Hang J."/>
            <person name="Riley M.C."/>
            <person name="Onmus-Leone F."/>
            <person name="Kuschner R.A."/>
            <person name="Lesho E.P."/>
            <person name="Waterman P.E."/>
        </authorList>
    </citation>
    <scope>NUCLEOTIDE SEQUENCE [LARGE SCALE GENOMIC DNA]</scope>
    <source>
        <strain evidence="1 2">MRSN 2154</strain>
    </source>
</reference>
<dbReference type="RefSeq" id="WP_014657206.1">
    <property type="nucleotide sequence ID" value="NC_017731.1"/>
</dbReference>
<dbReference type="Proteomes" id="UP000005012">
    <property type="component" value="Chromosome"/>
</dbReference>
<dbReference type="Pfam" id="PF09612">
    <property type="entry name" value="HtrL_YibB"/>
    <property type="match status" value="1"/>
</dbReference>
<dbReference type="OrthoDB" id="5678609at2"/>
<organism evidence="1 2">
    <name type="scientific">Providencia stuartii (strain MRSN 2154)</name>
    <dbReference type="NCBI Taxonomy" id="1157951"/>
    <lineage>
        <taxon>Bacteria</taxon>
        <taxon>Pseudomonadati</taxon>
        <taxon>Pseudomonadota</taxon>
        <taxon>Gammaproteobacteria</taxon>
        <taxon>Enterobacterales</taxon>
        <taxon>Morganellaceae</taxon>
        <taxon>Providencia</taxon>
    </lineage>
</organism>
<sequence>MKESITIVTAFFDIGRGNWNRANGRSRSLERTNNTYLKYFRRLAKLENKMVIFTSSEFKEKILALRKDKPTHIITIDLQKKFKFILKKIAKIQNSDSFKSLIQPKLLRYPEYWSPEYVLINNIKSFFVKKAIDENLVDSDLVAWVDFGYIRNNSIRYGITEWNHPFDKNKVHLFTIKNTLDLTDEKAVLETVLNNDPHIIGGVLVASKEKWPEFYNLIFKTQKDFLASGMIDDDQGIYITCVSKNPDFFQLNYLGYMNWLSVFKLFHDGSKSNNLIRLGIKLKIIK</sequence>
<evidence type="ECO:0000313" key="2">
    <source>
        <dbReference type="Proteomes" id="UP000005012"/>
    </source>
</evidence>
<accession>A0A140NMW5</accession>
<evidence type="ECO:0000313" key="1">
    <source>
        <dbReference type="EMBL" id="AFH94020.1"/>
    </source>
</evidence>
<dbReference type="AlphaFoldDB" id="A0A140NMW5"/>
<dbReference type="InterPro" id="IPR011735">
    <property type="entry name" value="WlaTC/HtrL_glycosyltransf"/>
</dbReference>
<dbReference type="EMBL" id="CP003488">
    <property type="protein sequence ID" value="AFH94020.1"/>
    <property type="molecule type" value="Genomic_DNA"/>
</dbReference>
<gene>
    <name evidence="1" type="ordered locus">S70_10835</name>
</gene>
<dbReference type="NCBIfam" id="TIGR02192">
    <property type="entry name" value="HtrL_YibB"/>
    <property type="match status" value="1"/>
</dbReference>
<reference evidence="2" key="2">
    <citation type="submission" date="2012-04" db="EMBL/GenBank/DDBJ databases">
        <title>Complete genome sequence of Providencia stuartii clinical isolate MRSN 2154.</title>
        <authorList>
            <person name="Clifford R.J."/>
            <person name="Hang J."/>
            <person name="Riley M.C."/>
            <person name="Onmus-Leone F."/>
            <person name="Kuschner R.A."/>
            <person name="Lesho E.P."/>
            <person name="Waterman P.E."/>
        </authorList>
    </citation>
    <scope>NUCLEOTIDE SEQUENCE [LARGE SCALE GENOMIC DNA]</scope>
    <source>
        <strain evidence="2">MRSN 2154</strain>
    </source>
</reference>
<name>A0A140NMW5_PROSM</name>
<dbReference type="HOGENOM" id="CLU_084735_0_0_6"/>
<dbReference type="PATRIC" id="fig|1157951.4.peg.2179"/>
<proteinExistence type="predicted"/>
<dbReference type="KEGG" id="psi:S70_10835"/>